<evidence type="ECO:0000256" key="7">
    <source>
        <dbReference type="ARBA" id="ARBA00022694"/>
    </source>
</evidence>
<dbReference type="Pfam" id="PF01134">
    <property type="entry name" value="GIDA"/>
    <property type="match status" value="1"/>
</dbReference>
<comment type="cofactor">
    <cofactor evidence="1 12">
        <name>FAD</name>
        <dbReference type="ChEBI" id="CHEBI:57692"/>
    </cofactor>
</comment>
<dbReference type="Gene3D" id="1.10.10.1800">
    <property type="entry name" value="tRNA uridine 5-carboxymethylaminomethyl modification enzyme MnmG/GidA"/>
    <property type="match status" value="1"/>
</dbReference>
<evidence type="ECO:0000256" key="2">
    <source>
        <dbReference type="ARBA" id="ARBA00003717"/>
    </source>
</evidence>
<feature type="binding site" evidence="12">
    <location>
        <begin position="273"/>
        <end position="287"/>
    </location>
    <ligand>
        <name>NAD(+)</name>
        <dbReference type="ChEBI" id="CHEBI:57540"/>
    </ligand>
</feature>
<dbReference type="FunFam" id="3.50.50.60:FF:000063">
    <property type="entry name" value="tRNA uridine 5-carboxymethylaminomethyl modification enzyme MnmG"/>
    <property type="match status" value="1"/>
</dbReference>
<evidence type="ECO:0000256" key="11">
    <source>
        <dbReference type="ARBA" id="ARBA00031800"/>
    </source>
</evidence>
<name>D7CKD1_SYNLT</name>
<dbReference type="InterPro" id="IPR040131">
    <property type="entry name" value="MnmG_N"/>
</dbReference>
<protein>
    <recommendedName>
        <fullName evidence="4 12">tRNA uridine 5-carboxymethylaminomethyl modification enzyme MnmG</fullName>
    </recommendedName>
    <alternativeName>
        <fullName evidence="11 12">Glucose-inhibited division protein A</fullName>
    </alternativeName>
</protein>
<organism evidence="14 15">
    <name type="scientific">Syntrophothermus lipocalidus (strain DSM 12680 / TGB-C1)</name>
    <dbReference type="NCBI Taxonomy" id="643648"/>
    <lineage>
        <taxon>Bacteria</taxon>
        <taxon>Bacillati</taxon>
        <taxon>Bacillota</taxon>
        <taxon>Clostridia</taxon>
        <taxon>Eubacteriales</taxon>
        <taxon>Syntrophomonadaceae</taxon>
        <taxon>Syntrophothermus</taxon>
    </lineage>
</organism>
<evidence type="ECO:0000256" key="3">
    <source>
        <dbReference type="ARBA" id="ARBA00007653"/>
    </source>
</evidence>
<dbReference type="InterPro" id="IPR047001">
    <property type="entry name" value="MnmG_C_subdom"/>
</dbReference>
<comment type="function">
    <text evidence="2 12">NAD-binding protein involved in the addition of a carboxymethylaminomethyl (cmnm) group at the wobble position (U34) of certain tRNAs, forming tRNA-cmnm(5)s(2)U34.</text>
</comment>
<dbReference type="HAMAP" id="MF_00129">
    <property type="entry name" value="MnmG_GidA"/>
    <property type="match status" value="1"/>
</dbReference>
<dbReference type="InterPro" id="IPR004416">
    <property type="entry name" value="MnmG"/>
</dbReference>
<evidence type="ECO:0000256" key="12">
    <source>
        <dbReference type="HAMAP-Rule" id="MF_00129"/>
    </source>
</evidence>
<dbReference type="InterPro" id="IPR002218">
    <property type="entry name" value="MnmG-rel"/>
</dbReference>
<dbReference type="Pfam" id="PF21680">
    <property type="entry name" value="GIDA_C_1st"/>
    <property type="match status" value="1"/>
</dbReference>
<dbReference type="eggNOG" id="COG0445">
    <property type="taxonomic scope" value="Bacteria"/>
</dbReference>
<dbReference type="PROSITE" id="PS01280">
    <property type="entry name" value="GIDA_1"/>
    <property type="match status" value="1"/>
</dbReference>
<accession>D7CKD1</accession>
<keyword evidence="9 12" id="KW-0520">NAD</keyword>
<dbReference type="RefSeq" id="WP_013176517.1">
    <property type="nucleotide sequence ID" value="NC_014220.1"/>
</dbReference>
<reference evidence="15" key="1">
    <citation type="journal article" date="2010" name="Stand. Genomic Sci.">
        <title>Complete genome sequence of Syntrophothermus lipocalidus type strain (TGB-C1T).</title>
        <authorList>
            <consortium name="US DOE Joint Genome Institute (JGI-PGF)"/>
            <person name="Djao O."/>
            <person name="Zhang X."/>
            <person name="Lucas S."/>
            <person name="Lapidus A."/>
            <person name="Glavina Del Rio T."/>
            <person name="Nolan M."/>
            <person name="Tice H."/>
            <person name="Cheng J."/>
            <person name="Han C."/>
            <person name="Tapia R."/>
            <person name="Goodwin L."/>
            <person name="Pitluck S."/>
            <person name="Liolios K."/>
            <person name="Ivanova N."/>
            <person name="Mavromatis K."/>
            <person name="Mikhailova N."/>
            <person name="Ovchinnikova G."/>
            <person name="Pati A."/>
            <person name="Brambilla E."/>
            <person name="Chen A."/>
            <person name="Palaniappan K."/>
            <person name="Land M."/>
            <person name="Hauser L."/>
            <person name="Chang Y."/>
            <person name="Jeffries C."/>
            <person name="Rohde M."/>
            <person name="Sikorski J."/>
            <person name="Spring S."/>
            <person name="Goker M."/>
            <person name="Detter J."/>
            <person name="Woyke T."/>
            <person name="Bristow J."/>
            <person name="Eisen J."/>
            <person name="Markowitz V."/>
            <person name="Hugenholtz P."/>
            <person name="Kyrpides N."/>
            <person name="Klenk H."/>
        </authorList>
    </citation>
    <scope>NUCLEOTIDE SEQUENCE [LARGE SCALE GENOMIC DNA]</scope>
    <source>
        <strain evidence="15">DSM 12680 / TGB-C1</strain>
    </source>
</reference>
<dbReference type="EMBL" id="CP002048">
    <property type="protein sequence ID" value="ADI03115.1"/>
    <property type="molecule type" value="Genomic_DNA"/>
</dbReference>
<gene>
    <name evidence="12" type="primary">mnmG</name>
    <name evidence="12" type="synonym">gidA</name>
    <name evidence="14" type="ordered locus">Slip_2379</name>
</gene>
<evidence type="ECO:0000313" key="15">
    <source>
        <dbReference type="Proteomes" id="UP000000378"/>
    </source>
</evidence>
<evidence type="ECO:0000256" key="4">
    <source>
        <dbReference type="ARBA" id="ARBA00020461"/>
    </source>
</evidence>
<dbReference type="GO" id="GO:0005829">
    <property type="term" value="C:cytosol"/>
    <property type="evidence" value="ECO:0007669"/>
    <property type="project" value="TreeGrafter"/>
</dbReference>
<evidence type="ECO:0000259" key="13">
    <source>
        <dbReference type="SMART" id="SM01228"/>
    </source>
</evidence>
<evidence type="ECO:0000313" key="14">
    <source>
        <dbReference type="EMBL" id="ADI03115.1"/>
    </source>
</evidence>
<dbReference type="PROSITE" id="PS01281">
    <property type="entry name" value="GIDA_2"/>
    <property type="match status" value="1"/>
</dbReference>
<dbReference type="STRING" id="643648.Slip_2379"/>
<dbReference type="InterPro" id="IPR020595">
    <property type="entry name" value="MnmG-rel_CS"/>
</dbReference>
<dbReference type="PRINTS" id="PR00411">
    <property type="entry name" value="PNDRDTASEI"/>
</dbReference>
<feature type="binding site" evidence="12">
    <location>
        <begin position="14"/>
        <end position="19"/>
    </location>
    <ligand>
        <name>FAD</name>
        <dbReference type="ChEBI" id="CHEBI:57692"/>
    </ligand>
</feature>
<dbReference type="Gene3D" id="3.50.50.60">
    <property type="entry name" value="FAD/NAD(P)-binding domain"/>
    <property type="match status" value="2"/>
</dbReference>
<comment type="caution">
    <text evidence="12">Lacks conserved residue(s) required for the propagation of feature annotation.</text>
</comment>
<keyword evidence="5 12" id="KW-0963">Cytoplasm</keyword>
<evidence type="ECO:0000256" key="5">
    <source>
        <dbReference type="ARBA" id="ARBA00022490"/>
    </source>
</evidence>
<keyword evidence="15" id="KW-1185">Reference proteome</keyword>
<keyword evidence="8 12" id="KW-0274">FAD</keyword>
<dbReference type="PANTHER" id="PTHR11806:SF0">
    <property type="entry name" value="PROTEIN MTO1 HOMOLOG, MITOCHONDRIAL"/>
    <property type="match status" value="1"/>
</dbReference>
<comment type="similarity">
    <text evidence="3 12">Belongs to the MnmG family.</text>
</comment>
<comment type="subunit">
    <text evidence="10 12">Homodimer. Heterotetramer of two MnmE and two MnmG subunits.</text>
</comment>
<proteinExistence type="inferred from homology"/>
<dbReference type="Gene3D" id="1.10.150.570">
    <property type="entry name" value="GidA associated domain, C-terminal subdomain"/>
    <property type="match status" value="1"/>
</dbReference>
<dbReference type="SUPFAM" id="SSF51905">
    <property type="entry name" value="FAD/NAD(P)-binding domain"/>
    <property type="match status" value="1"/>
</dbReference>
<comment type="subcellular location">
    <subcellularLocation>
        <location evidence="12">Cytoplasm</location>
    </subcellularLocation>
</comment>
<dbReference type="Proteomes" id="UP000000378">
    <property type="component" value="Chromosome"/>
</dbReference>
<dbReference type="InterPro" id="IPR044920">
    <property type="entry name" value="MnmG_C_subdom_sf"/>
</dbReference>
<evidence type="ECO:0000256" key="9">
    <source>
        <dbReference type="ARBA" id="ARBA00023027"/>
    </source>
</evidence>
<keyword evidence="6 12" id="KW-0285">Flavoprotein</keyword>
<dbReference type="SMART" id="SM01228">
    <property type="entry name" value="GIDA_assoc_3"/>
    <property type="match status" value="1"/>
</dbReference>
<dbReference type="AlphaFoldDB" id="D7CKD1"/>
<evidence type="ECO:0000256" key="6">
    <source>
        <dbReference type="ARBA" id="ARBA00022630"/>
    </source>
</evidence>
<feature type="domain" description="tRNA uridine 5-carboxymethylaminomethyl modification enzyme C-terminal subdomain" evidence="13">
    <location>
        <begin position="546"/>
        <end position="617"/>
    </location>
</feature>
<dbReference type="FunFam" id="1.10.150.570:FF:000001">
    <property type="entry name" value="tRNA uridine 5-carboxymethylaminomethyl modification enzyme MnmG"/>
    <property type="match status" value="1"/>
</dbReference>
<dbReference type="InterPro" id="IPR049312">
    <property type="entry name" value="GIDA_C_N"/>
</dbReference>
<evidence type="ECO:0000256" key="10">
    <source>
        <dbReference type="ARBA" id="ARBA00025948"/>
    </source>
</evidence>
<dbReference type="InterPro" id="IPR036188">
    <property type="entry name" value="FAD/NAD-bd_sf"/>
</dbReference>
<dbReference type="NCBIfam" id="TIGR00136">
    <property type="entry name" value="mnmG_gidA"/>
    <property type="match status" value="1"/>
</dbReference>
<dbReference type="HOGENOM" id="CLU_007831_2_2_9"/>
<dbReference type="OrthoDB" id="9815560at2"/>
<dbReference type="FunFam" id="3.50.50.60:FF:000002">
    <property type="entry name" value="tRNA uridine 5-carboxymethylaminomethyl modification enzyme MnmG"/>
    <property type="match status" value="1"/>
</dbReference>
<dbReference type="GO" id="GO:0030488">
    <property type="term" value="P:tRNA methylation"/>
    <property type="evidence" value="ECO:0007669"/>
    <property type="project" value="TreeGrafter"/>
</dbReference>
<dbReference type="GO" id="GO:0002098">
    <property type="term" value="P:tRNA wobble uridine modification"/>
    <property type="evidence" value="ECO:0007669"/>
    <property type="project" value="InterPro"/>
</dbReference>
<dbReference type="InterPro" id="IPR026904">
    <property type="entry name" value="MnmG_C"/>
</dbReference>
<reference evidence="14 15" key="2">
    <citation type="journal article" date="2010" name="Stand. Genomic Sci.">
        <title>Complete genome sequence of Syntrophothermus lipocalidus type strain (TGB-C1).</title>
        <authorList>
            <person name="Djao O.D."/>
            <person name="Zhang X."/>
            <person name="Lucas S."/>
            <person name="Lapidus A."/>
            <person name="Del Rio T.G."/>
            <person name="Nolan M."/>
            <person name="Tice H."/>
            <person name="Cheng J.F."/>
            <person name="Han C."/>
            <person name="Tapia R."/>
            <person name="Goodwin L."/>
            <person name="Pitluck S."/>
            <person name="Liolios K."/>
            <person name="Ivanova N."/>
            <person name="Mavromatis K."/>
            <person name="Mikhailova N."/>
            <person name="Ovchinnikova G."/>
            <person name="Pati A."/>
            <person name="Brambilla E."/>
            <person name="Chen A."/>
            <person name="Palaniappan K."/>
            <person name="Land M."/>
            <person name="Hauser L."/>
            <person name="Chang Y.J."/>
            <person name="Jeffries C.D."/>
            <person name="Rohde M."/>
            <person name="Sikorski J."/>
            <person name="Spring S."/>
            <person name="Goker M."/>
            <person name="Detter J.C."/>
            <person name="Woyke T."/>
            <person name="Bristow J."/>
            <person name="Eisen J.A."/>
            <person name="Markowitz V."/>
            <person name="Hugenholtz P."/>
            <person name="Kyrpides N.C."/>
            <person name="Klenk H.P."/>
        </authorList>
    </citation>
    <scope>NUCLEOTIDE SEQUENCE [LARGE SCALE GENOMIC DNA]</scope>
    <source>
        <strain evidence="15">DSM 12680 / TGB-C1</strain>
    </source>
</reference>
<dbReference type="GO" id="GO:0050660">
    <property type="term" value="F:flavin adenine dinucleotide binding"/>
    <property type="evidence" value="ECO:0007669"/>
    <property type="project" value="UniProtKB-UniRule"/>
</dbReference>
<dbReference type="PANTHER" id="PTHR11806">
    <property type="entry name" value="GLUCOSE INHIBITED DIVISION PROTEIN A"/>
    <property type="match status" value="1"/>
</dbReference>
<dbReference type="KEGG" id="slp:Slip_2379"/>
<dbReference type="Pfam" id="PF13932">
    <property type="entry name" value="SAM_GIDA_C"/>
    <property type="match status" value="1"/>
</dbReference>
<sequence>MEYQAGSYDVIVIGAGHAGCEAALAAARMGCKTLLVTISIDGIALMPCNPSVGGPAKGQLVREIDALGGEMGKNIDKARLQIRMLNTAKGPAVRALRAQADKKRYQKEMTKTLLAESNLDILQAEVVKILAGAGRVEGIVTRTGAKYQTKALVVTTGTYLKGRIIVGDVTYDGGPNPFPPATKLSESLRELGLVLGRFKTGTPPRVSRKSIDFSKTEEQPGDPGVLNFSYMSPRVEKPQVSCWLTHSTPETHRIVKENLHRSPLFTGVIQGVGPRYCPSFEDKVVRFAHKEQHQIFIEPEGLDTDEMYIQGLNTSLPEDVQLAVLHSIPGLERARIVRTGYAIEYDYVLPSQLKLTLETRVVQGLFTAGQINGTSGYEEAAAQGIIAGINAALFVQEKEPFVLKRSEAYIGVLIDDLVTKGIEEPYRLMTSRAEYRLLLRQDNADIRLTEKGRDIGLVDDERYTRFRSKVRRMEELREMLLRNKVGVSHEGVAKLLRERGTSELREAVSLWELLRRPEVSIEDLVSLAMVGEEFEPEVREEVEIECKYEGYIRKQVEMVERFERMENKRIPPDIDYDDVVGLSNEGRLKLKTARPESMGQASRMSGISPADITVLLIHLERERRANEEGRKVKTVSGAVGEGE</sequence>
<evidence type="ECO:0000256" key="1">
    <source>
        <dbReference type="ARBA" id="ARBA00001974"/>
    </source>
</evidence>
<evidence type="ECO:0000256" key="8">
    <source>
        <dbReference type="ARBA" id="ARBA00022827"/>
    </source>
</evidence>
<keyword evidence="7 12" id="KW-0819">tRNA processing</keyword>